<protein>
    <recommendedName>
        <fullName evidence="2">Formyl transferase N-terminal domain-containing protein</fullName>
    </recommendedName>
</protein>
<evidence type="ECO:0000313" key="4">
    <source>
        <dbReference type="EMBL" id="RAM01647.1"/>
    </source>
</evidence>
<name>A0A328FF58_9BACT</name>
<keyword evidence="6" id="KW-1185">Reference proteome</keyword>
<dbReference type="InterPro" id="IPR036477">
    <property type="entry name" value="Formyl_transf_N_sf"/>
</dbReference>
<feature type="domain" description="Formyl transferase N-terminal" evidence="2">
    <location>
        <begin position="108"/>
        <end position="219"/>
    </location>
</feature>
<dbReference type="EMBL" id="QLNI01000024">
    <property type="protein sequence ID" value="RAM01647.1"/>
    <property type="molecule type" value="Genomic_DNA"/>
</dbReference>
<dbReference type="EMBL" id="CP036313">
    <property type="protein sequence ID" value="QBH14086.1"/>
    <property type="molecule type" value="Genomic_DNA"/>
</dbReference>
<dbReference type="OrthoDB" id="5405975at2"/>
<dbReference type="RefSeq" id="WP_111957266.1">
    <property type="nucleotide sequence ID" value="NZ_CP036313.1"/>
</dbReference>
<dbReference type="CDD" id="cd08369">
    <property type="entry name" value="FMT_core"/>
    <property type="match status" value="1"/>
</dbReference>
<dbReference type="Proteomes" id="UP000248798">
    <property type="component" value="Unassembled WGS sequence"/>
</dbReference>
<reference evidence="3 6" key="2">
    <citation type="submission" date="2019-02" db="EMBL/GenBank/DDBJ databases">
        <title>Complete genome sequence of Desulfobacter hydrogenophilus AcRS1.</title>
        <authorList>
            <person name="Marietou A."/>
            <person name="Lund M.B."/>
            <person name="Marshall I.P.G."/>
            <person name="Schreiber L."/>
            <person name="Jorgensen B."/>
        </authorList>
    </citation>
    <scope>NUCLEOTIDE SEQUENCE [LARGE SCALE GENOMIC DNA]</scope>
    <source>
        <strain evidence="3 6">AcRS1</strain>
    </source>
</reference>
<dbReference type="GO" id="GO:0005829">
    <property type="term" value="C:cytosol"/>
    <property type="evidence" value="ECO:0007669"/>
    <property type="project" value="TreeGrafter"/>
</dbReference>
<dbReference type="PANTHER" id="PTHR11138:SF5">
    <property type="entry name" value="METHIONYL-TRNA FORMYLTRANSFERASE, MITOCHONDRIAL"/>
    <property type="match status" value="1"/>
</dbReference>
<dbReference type="GO" id="GO:0004479">
    <property type="term" value="F:methionyl-tRNA formyltransferase activity"/>
    <property type="evidence" value="ECO:0007669"/>
    <property type="project" value="TreeGrafter"/>
</dbReference>
<organism evidence="4 5">
    <name type="scientific">Desulfobacter hydrogenophilus</name>
    <dbReference type="NCBI Taxonomy" id="2291"/>
    <lineage>
        <taxon>Bacteria</taxon>
        <taxon>Pseudomonadati</taxon>
        <taxon>Thermodesulfobacteriota</taxon>
        <taxon>Desulfobacteria</taxon>
        <taxon>Desulfobacterales</taxon>
        <taxon>Desulfobacteraceae</taxon>
        <taxon>Desulfobacter</taxon>
    </lineage>
</organism>
<accession>A0A328FF58</accession>
<dbReference type="Gene3D" id="3.40.50.12230">
    <property type="match status" value="1"/>
</dbReference>
<evidence type="ECO:0000313" key="6">
    <source>
        <dbReference type="Proteomes" id="UP000293902"/>
    </source>
</evidence>
<dbReference type="PANTHER" id="PTHR11138">
    <property type="entry name" value="METHIONYL-TRNA FORMYLTRANSFERASE"/>
    <property type="match status" value="1"/>
</dbReference>
<evidence type="ECO:0000313" key="5">
    <source>
        <dbReference type="Proteomes" id="UP000248798"/>
    </source>
</evidence>
<dbReference type="Pfam" id="PF00551">
    <property type="entry name" value="Formyl_trans_N"/>
    <property type="match status" value="1"/>
</dbReference>
<evidence type="ECO:0000256" key="1">
    <source>
        <dbReference type="SAM" id="Phobius"/>
    </source>
</evidence>
<proteinExistence type="predicted"/>
<evidence type="ECO:0000259" key="2">
    <source>
        <dbReference type="Pfam" id="PF00551"/>
    </source>
</evidence>
<gene>
    <name evidence="4" type="ORF">DO021_12780</name>
    <name evidence="3" type="ORF">EYB58_14845</name>
</gene>
<keyword evidence="1" id="KW-0812">Transmembrane</keyword>
<dbReference type="AlphaFoldDB" id="A0A328FF58"/>
<dbReference type="SUPFAM" id="SSF53328">
    <property type="entry name" value="Formyltransferase"/>
    <property type="match status" value="1"/>
</dbReference>
<evidence type="ECO:0000313" key="3">
    <source>
        <dbReference type="EMBL" id="QBH14086.1"/>
    </source>
</evidence>
<keyword evidence="1" id="KW-1133">Transmembrane helix</keyword>
<dbReference type="Proteomes" id="UP000293902">
    <property type="component" value="Chromosome"/>
</dbReference>
<reference evidence="4 5" key="1">
    <citation type="submission" date="2018-06" db="EMBL/GenBank/DDBJ databases">
        <title>Complete Genome Sequence of Desulfobacter hydrogenophilus (DSM3380).</title>
        <authorList>
            <person name="Marietou A."/>
            <person name="Schreiber L."/>
            <person name="Marshall I."/>
            <person name="Jorgensen B."/>
        </authorList>
    </citation>
    <scope>NUCLEOTIDE SEQUENCE [LARGE SCALE GENOMIC DNA]</scope>
    <source>
        <strain evidence="4 5">DSM 3380</strain>
    </source>
</reference>
<keyword evidence="1" id="KW-0472">Membrane</keyword>
<sequence length="267" mass="30370">MKIHIITMEDPVYTLDFIKEIIKARKNDIVGVTIAKGNRLKIGSQRSKIVYLCSLFLIMGVSGFLRYALQTFNYKIRKKMPFVENSSLADFAARQGIPVDYTDNPNAPDYLAQIKQKAPDVIINQSQFIIKKELLSIAPLGMLNRHNALLPKNRGRLTPFWVLYKGEKETGVSIHFVDQGIDSGLIVVQKKFPVAHRESFNSLVKKNYYWAPKAMLEALDKLEAGDTNFIENPDSLATYNTVPTLGQAWEYRMRRLWDRVSGDGVAE</sequence>
<dbReference type="InterPro" id="IPR002376">
    <property type="entry name" value="Formyl_transf_N"/>
</dbReference>
<feature type="transmembrane region" description="Helical" evidence="1">
    <location>
        <begin position="49"/>
        <end position="69"/>
    </location>
</feature>